<evidence type="ECO:0000313" key="1">
    <source>
        <dbReference type="EMBL" id="QTI23425.1"/>
    </source>
</evidence>
<name>A0A8A6FS08_ECOLX</name>
<gene>
    <name evidence="1" type="ORF">JJB12_24720</name>
</gene>
<keyword evidence="1" id="KW-0614">Plasmid</keyword>
<accession>A0A8A6FS08</accession>
<geneLocation type="plasmid" evidence="1">
    <name>unnamed</name>
</geneLocation>
<reference evidence="1" key="1">
    <citation type="submission" date="2021-01" db="EMBL/GenBank/DDBJ databases">
        <title>Characterization of fosA carrying plasmids from multidrug resistant Enterobacteriaceae food and environmental isolates.</title>
        <authorList>
            <person name="Biggel M."/>
        </authorList>
    </citation>
    <scope>NUCLEOTIDE SEQUENCE</scope>
    <source>
        <strain evidence="1">ABW_S22</strain>
        <plasmid evidence="1">unnamed</plasmid>
    </source>
</reference>
<dbReference type="EMBL" id="CP067279">
    <property type="protein sequence ID" value="QTI23425.1"/>
    <property type="molecule type" value="Genomic_DNA"/>
</dbReference>
<organism evidence="1">
    <name type="scientific">Escherichia coli</name>
    <dbReference type="NCBI Taxonomy" id="562"/>
    <lineage>
        <taxon>Bacteria</taxon>
        <taxon>Pseudomonadati</taxon>
        <taxon>Pseudomonadota</taxon>
        <taxon>Gammaproteobacteria</taxon>
        <taxon>Enterobacterales</taxon>
        <taxon>Enterobacteriaceae</taxon>
        <taxon>Escherichia</taxon>
    </lineage>
</organism>
<dbReference type="RefSeq" id="WP_063613386.1">
    <property type="nucleotide sequence ID" value="NZ_CP067279.1"/>
</dbReference>
<sequence length="211" mass="25133">MGRNIESKSFASIWKEVKSYTCTVNEMETFEMLLLVMAGRGFKFSKQEFIILSTRGQMRSQKIERNSQNKRFFYNSVEEKMKSVFHNLKDIHNKSENLNEFRLYSGRDTIRSRLHERLSFKNAWDDLVNFNFTLDEIDAYECFIFLIRDVIKDIKITDAGIAFLNSEIIRSLQKKKIMREYHSIPFSLDSVKEELNTAYEIITRKVKYDKL</sequence>
<proteinExistence type="predicted"/>
<dbReference type="AlphaFoldDB" id="A0A8A6FS08"/>
<protein>
    <submittedName>
        <fullName evidence="1">Uncharacterized protein</fullName>
    </submittedName>
</protein>